<organism evidence="2 3">
    <name type="scientific">Zosterops borbonicus</name>
    <dbReference type="NCBI Taxonomy" id="364589"/>
    <lineage>
        <taxon>Eukaryota</taxon>
        <taxon>Metazoa</taxon>
        <taxon>Chordata</taxon>
        <taxon>Craniata</taxon>
        <taxon>Vertebrata</taxon>
        <taxon>Euteleostomi</taxon>
        <taxon>Archelosauria</taxon>
        <taxon>Archosauria</taxon>
        <taxon>Dinosauria</taxon>
        <taxon>Saurischia</taxon>
        <taxon>Theropoda</taxon>
        <taxon>Coelurosauria</taxon>
        <taxon>Aves</taxon>
        <taxon>Neognathae</taxon>
        <taxon>Neoaves</taxon>
        <taxon>Telluraves</taxon>
        <taxon>Australaves</taxon>
        <taxon>Passeriformes</taxon>
        <taxon>Sylvioidea</taxon>
        <taxon>Zosteropidae</taxon>
        <taxon>Zosterops</taxon>
    </lineage>
</organism>
<evidence type="ECO:0000313" key="2">
    <source>
        <dbReference type="EMBL" id="TRZ16778.1"/>
    </source>
</evidence>
<comment type="caution">
    <text evidence="2">The sequence shown here is derived from an EMBL/GenBank/DDBJ whole genome shotgun (WGS) entry which is preliminary data.</text>
</comment>
<reference evidence="2" key="1">
    <citation type="submission" date="2019-04" db="EMBL/GenBank/DDBJ databases">
        <title>Genome assembly of Zosterops borbonicus 15179.</title>
        <authorList>
            <person name="Leroy T."/>
            <person name="Anselmetti Y."/>
            <person name="Tilak M.-K."/>
            <person name="Nabholz B."/>
        </authorList>
    </citation>
    <scope>NUCLEOTIDE SEQUENCE</scope>
    <source>
        <strain evidence="2">HGM_15179</strain>
        <tissue evidence="2">Muscle</tissue>
    </source>
</reference>
<feature type="region of interest" description="Disordered" evidence="1">
    <location>
        <begin position="62"/>
        <end position="96"/>
    </location>
</feature>
<dbReference type="Proteomes" id="UP000796761">
    <property type="component" value="Unassembled WGS sequence"/>
</dbReference>
<protein>
    <submittedName>
        <fullName evidence="2">Uncharacterized protein</fullName>
    </submittedName>
</protein>
<proteinExistence type="predicted"/>
<sequence>MVEPLNQDGSTCGKTYLRKGKGAAQQLWERGVREIRNSPVDTYVESMKKEGQEVLKALEQGFPSAHGEPQWSRSPPAPGGSTTGAHGLHLMEVTHA</sequence>
<gene>
    <name evidence="2" type="ORF">HGM15179_010335</name>
</gene>
<accession>A0A8K1GET3</accession>
<evidence type="ECO:0000313" key="3">
    <source>
        <dbReference type="Proteomes" id="UP000796761"/>
    </source>
</evidence>
<name>A0A8K1GET3_9PASS</name>
<evidence type="ECO:0000256" key="1">
    <source>
        <dbReference type="SAM" id="MobiDB-lite"/>
    </source>
</evidence>
<keyword evidence="3" id="KW-1185">Reference proteome</keyword>
<dbReference type="AlphaFoldDB" id="A0A8K1GET3"/>
<dbReference type="EMBL" id="SWJQ01000296">
    <property type="protein sequence ID" value="TRZ16778.1"/>
    <property type="molecule type" value="Genomic_DNA"/>
</dbReference>